<dbReference type="Pfam" id="PF00512">
    <property type="entry name" value="HisKA"/>
    <property type="match status" value="1"/>
</dbReference>
<dbReference type="CDD" id="cd00082">
    <property type="entry name" value="HisKA"/>
    <property type="match status" value="1"/>
</dbReference>
<dbReference type="KEGG" id="hdh:G5B40_00015"/>
<keyword evidence="15" id="KW-1185">Reference proteome</keyword>
<feature type="domain" description="Histidine kinase" evidence="13">
    <location>
        <begin position="199"/>
        <end position="421"/>
    </location>
</feature>
<dbReference type="PROSITE" id="PS50109">
    <property type="entry name" value="HIS_KIN"/>
    <property type="match status" value="1"/>
</dbReference>
<dbReference type="InterPro" id="IPR003661">
    <property type="entry name" value="HisK_dim/P_dom"/>
</dbReference>
<evidence type="ECO:0000256" key="9">
    <source>
        <dbReference type="ARBA" id="ARBA00022840"/>
    </source>
</evidence>
<dbReference type="Pfam" id="PF02518">
    <property type="entry name" value="HATPase_c"/>
    <property type="match status" value="1"/>
</dbReference>
<evidence type="ECO:0000313" key="15">
    <source>
        <dbReference type="Proteomes" id="UP000503336"/>
    </source>
</evidence>
<evidence type="ECO:0000256" key="4">
    <source>
        <dbReference type="ARBA" id="ARBA00022475"/>
    </source>
</evidence>
<dbReference type="Proteomes" id="UP000503336">
    <property type="component" value="Chromosome"/>
</dbReference>
<keyword evidence="4" id="KW-1003">Cell membrane</keyword>
<dbReference type="SUPFAM" id="SSF55874">
    <property type="entry name" value="ATPase domain of HSP90 chaperone/DNA topoisomerase II/histidine kinase"/>
    <property type="match status" value="1"/>
</dbReference>
<evidence type="ECO:0000256" key="8">
    <source>
        <dbReference type="ARBA" id="ARBA00022777"/>
    </source>
</evidence>
<dbReference type="Gene3D" id="1.10.287.130">
    <property type="match status" value="1"/>
</dbReference>
<evidence type="ECO:0000259" key="13">
    <source>
        <dbReference type="PROSITE" id="PS50109"/>
    </source>
</evidence>
<dbReference type="InterPro" id="IPR036097">
    <property type="entry name" value="HisK_dim/P_sf"/>
</dbReference>
<dbReference type="Gene3D" id="3.30.565.10">
    <property type="entry name" value="Histidine kinase-like ATPase, C-terminal domain"/>
    <property type="match status" value="1"/>
</dbReference>
<dbReference type="InterPro" id="IPR035965">
    <property type="entry name" value="PAS-like_dom_sf"/>
</dbReference>
<dbReference type="EC" id="2.7.13.3" evidence="3"/>
<dbReference type="SUPFAM" id="SSF47384">
    <property type="entry name" value="Homodimeric domain of signal transducing histidine kinase"/>
    <property type="match status" value="1"/>
</dbReference>
<dbReference type="Gene3D" id="3.30.450.20">
    <property type="entry name" value="PAS domain"/>
    <property type="match status" value="1"/>
</dbReference>
<evidence type="ECO:0000256" key="12">
    <source>
        <dbReference type="SAM" id="Phobius"/>
    </source>
</evidence>
<sequence>MTPPPTLTPLLAPAGGAALAALICAPLDLGALATALLAALGAGAGGLCVYFLARRAPGATPPASIDVAAPAAADTEALARLPAAVILVDAEQRIRRINEAAQRLIGGEEASDAVLPSGEPLVSAIRAPALIEAVEETLGDGAPRTIGFTLSRERVERALEAHVRALDPAGPRTPAALILIEDQTRMRRAEEMRQDFIANASHELRTPLASIIGFIETLQGPAKDDAAARTRFLGIMGAEAERMKRLVENLMSLSRIEMNQYVRPTEPVALGALARSTAAAMAPVAAEAGARIVLETPDDGPLTTGDRDQLAQLLINLIENAVKYGGEGVTVTIGVAAPAPEWPGMVGLVVADDGPGIAREHLPRLTERFYRVSTPRGRGAGGAGLGLAIAKHILQRHRGEMRIVSTIGEGSAFTIWLPRRRDSASAEGP</sequence>
<dbReference type="FunFam" id="3.30.565.10:FF:000006">
    <property type="entry name" value="Sensor histidine kinase WalK"/>
    <property type="match status" value="1"/>
</dbReference>
<keyword evidence="11 12" id="KW-0472">Membrane</keyword>
<keyword evidence="7" id="KW-0547">Nucleotide-binding</keyword>
<dbReference type="GO" id="GO:0005886">
    <property type="term" value="C:plasma membrane"/>
    <property type="evidence" value="ECO:0007669"/>
    <property type="project" value="UniProtKB-SubCell"/>
</dbReference>
<evidence type="ECO:0000256" key="1">
    <source>
        <dbReference type="ARBA" id="ARBA00000085"/>
    </source>
</evidence>
<dbReference type="PANTHER" id="PTHR45453">
    <property type="entry name" value="PHOSPHATE REGULON SENSOR PROTEIN PHOR"/>
    <property type="match status" value="1"/>
</dbReference>
<dbReference type="PANTHER" id="PTHR45453:SF1">
    <property type="entry name" value="PHOSPHATE REGULON SENSOR PROTEIN PHOR"/>
    <property type="match status" value="1"/>
</dbReference>
<dbReference type="InterPro" id="IPR003594">
    <property type="entry name" value="HATPase_dom"/>
</dbReference>
<dbReference type="InterPro" id="IPR013656">
    <property type="entry name" value="PAS_4"/>
</dbReference>
<keyword evidence="9" id="KW-0067">ATP-binding</keyword>
<dbReference type="InterPro" id="IPR036890">
    <property type="entry name" value="HATPase_C_sf"/>
</dbReference>
<dbReference type="RefSeq" id="WP_165093529.1">
    <property type="nucleotide sequence ID" value="NZ_CP049056.1"/>
</dbReference>
<evidence type="ECO:0000256" key="10">
    <source>
        <dbReference type="ARBA" id="ARBA00023012"/>
    </source>
</evidence>
<feature type="transmembrane region" description="Helical" evidence="12">
    <location>
        <begin position="30"/>
        <end position="53"/>
    </location>
</feature>
<dbReference type="CDD" id="cd00075">
    <property type="entry name" value="HATPase"/>
    <property type="match status" value="1"/>
</dbReference>
<keyword evidence="12" id="KW-0812">Transmembrane</keyword>
<dbReference type="SMART" id="SM00388">
    <property type="entry name" value="HisKA"/>
    <property type="match status" value="1"/>
</dbReference>
<evidence type="ECO:0000313" key="14">
    <source>
        <dbReference type="EMBL" id="QIE53966.1"/>
    </source>
</evidence>
<proteinExistence type="predicted"/>
<evidence type="ECO:0000256" key="2">
    <source>
        <dbReference type="ARBA" id="ARBA00004236"/>
    </source>
</evidence>
<evidence type="ECO:0000256" key="11">
    <source>
        <dbReference type="ARBA" id="ARBA00023136"/>
    </source>
</evidence>
<name>A0A7L5BUX9_9RHOB</name>
<dbReference type="FunFam" id="1.10.287.130:FF:000008">
    <property type="entry name" value="Two-component sensor histidine kinase"/>
    <property type="match status" value="1"/>
</dbReference>
<dbReference type="AlphaFoldDB" id="A0A7L5BUX9"/>
<dbReference type="SMART" id="SM00387">
    <property type="entry name" value="HATPase_c"/>
    <property type="match status" value="1"/>
</dbReference>
<dbReference type="GO" id="GO:0000155">
    <property type="term" value="F:phosphorelay sensor kinase activity"/>
    <property type="evidence" value="ECO:0007669"/>
    <property type="project" value="InterPro"/>
</dbReference>
<evidence type="ECO:0000256" key="5">
    <source>
        <dbReference type="ARBA" id="ARBA00022553"/>
    </source>
</evidence>
<keyword evidence="10" id="KW-0902">Two-component regulatory system</keyword>
<reference evidence="14 15" key="1">
    <citation type="submission" date="2020-02" db="EMBL/GenBank/DDBJ databases">
        <title>complete genome sequence of Rhodobacteraceae bacterium.</title>
        <authorList>
            <person name="Park J."/>
            <person name="Kim Y.-S."/>
            <person name="Kim K.-H."/>
        </authorList>
    </citation>
    <scope>NUCLEOTIDE SEQUENCE [LARGE SCALE GENOMIC DNA]</scope>
    <source>
        <strain evidence="14 15">RR4-56</strain>
    </source>
</reference>
<dbReference type="InterPro" id="IPR005467">
    <property type="entry name" value="His_kinase_dom"/>
</dbReference>
<dbReference type="EMBL" id="CP049056">
    <property type="protein sequence ID" value="QIE53966.1"/>
    <property type="molecule type" value="Genomic_DNA"/>
</dbReference>
<keyword evidence="8" id="KW-0418">Kinase</keyword>
<keyword evidence="5" id="KW-0597">Phosphoprotein</keyword>
<protein>
    <recommendedName>
        <fullName evidence="3">histidine kinase</fullName>
        <ecNumber evidence="3">2.7.13.3</ecNumber>
    </recommendedName>
</protein>
<dbReference type="InterPro" id="IPR004358">
    <property type="entry name" value="Sig_transdc_His_kin-like_C"/>
</dbReference>
<evidence type="ECO:0000256" key="3">
    <source>
        <dbReference type="ARBA" id="ARBA00012438"/>
    </source>
</evidence>
<dbReference type="GO" id="GO:0016036">
    <property type="term" value="P:cellular response to phosphate starvation"/>
    <property type="evidence" value="ECO:0007669"/>
    <property type="project" value="TreeGrafter"/>
</dbReference>
<gene>
    <name evidence="14" type="ORF">G5B40_00015</name>
</gene>
<evidence type="ECO:0000256" key="7">
    <source>
        <dbReference type="ARBA" id="ARBA00022741"/>
    </source>
</evidence>
<evidence type="ECO:0000256" key="6">
    <source>
        <dbReference type="ARBA" id="ARBA00022679"/>
    </source>
</evidence>
<dbReference type="SUPFAM" id="SSF55785">
    <property type="entry name" value="PYP-like sensor domain (PAS domain)"/>
    <property type="match status" value="1"/>
</dbReference>
<dbReference type="Pfam" id="PF08448">
    <property type="entry name" value="PAS_4"/>
    <property type="match status" value="1"/>
</dbReference>
<keyword evidence="12" id="KW-1133">Transmembrane helix</keyword>
<organism evidence="14 15">
    <name type="scientific">Pikeienuella piscinae</name>
    <dbReference type="NCBI Taxonomy" id="2748098"/>
    <lineage>
        <taxon>Bacteria</taxon>
        <taxon>Pseudomonadati</taxon>
        <taxon>Pseudomonadota</taxon>
        <taxon>Alphaproteobacteria</taxon>
        <taxon>Rhodobacterales</taxon>
        <taxon>Paracoccaceae</taxon>
        <taxon>Pikeienuella</taxon>
    </lineage>
</organism>
<dbReference type="PRINTS" id="PR00344">
    <property type="entry name" value="BCTRLSENSOR"/>
</dbReference>
<accession>A0A7L5BUX9</accession>
<dbReference type="InterPro" id="IPR050351">
    <property type="entry name" value="BphY/WalK/GraS-like"/>
</dbReference>
<keyword evidence="6" id="KW-0808">Transferase</keyword>
<comment type="subcellular location">
    <subcellularLocation>
        <location evidence="2">Cell membrane</location>
    </subcellularLocation>
</comment>
<dbReference type="GO" id="GO:0004721">
    <property type="term" value="F:phosphoprotein phosphatase activity"/>
    <property type="evidence" value="ECO:0007669"/>
    <property type="project" value="TreeGrafter"/>
</dbReference>
<dbReference type="GO" id="GO:0005524">
    <property type="term" value="F:ATP binding"/>
    <property type="evidence" value="ECO:0007669"/>
    <property type="project" value="UniProtKB-KW"/>
</dbReference>
<comment type="catalytic activity">
    <reaction evidence="1">
        <text>ATP + protein L-histidine = ADP + protein N-phospho-L-histidine.</text>
        <dbReference type="EC" id="2.7.13.3"/>
    </reaction>
</comment>